<proteinExistence type="predicted"/>
<feature type="compositionally biased region" description="Low complexity" evidence="1">
    <location>
        <begin position="1"/>
        <end position="22"/>
    </location>
</feature>
<dbReference type="EMBL" id="GEDC01017201">
    <property type="protein sequence ID" value="JAS20097.1"/>
    <property type="molecule type" value="Transcribed_RNA"/>
</dbReference>
<feature type="region of interest" description="Disordered" evidence="1">
    <location>
        <begin position="386"/>
        <end position="406"/>
    </location>
</feature>
<sequence length="406" mass="44416">RKSTTPATTTTTMSTTTTTESSWKPYTGMELRNPQPFGYHQGTDLRVKSNLGVPEEMKETLLDIGIPSNHKVETFYVTPTKSPPTTVSSSTTSKPTVKPLSDLSLAVQSLTPEMRNLLISFGLVNADGTPVEHKANASPVPPPIHQYKPINPTVDPSSYVNFKPLPTSKAARDGYDSMNDDMKSFLASYGLFDRSSFRSQKALNASASVTPTTPEATTTFSITNINTDILNDDMKGILSNLGLMKTAPRKSKGHIFNPAAQSALINNSDESEKVTKLLSTLEELKKVEKNSTLSDEEILARIENITAGLNLEEESEKGDVETGGSELNYEGYEPAEEELLKLQNGITDEDLEDGGVYSVNNDITSDAKNHEVKNKTKFLEQTLNIPDPLSLEELTNAHQTDKNEVK</sequence>
<feature type="non-terminal residue" evidence="2">
    <location>
        <position position="1"/>
    </location>
</feature>
<evidence type="ECO:0000256" key="1">
    <source>
        <dbReference type="SAM" id="MobiDB-lite"/>
    </source>
</evidence>
<accession>A0A1B6D340</accession>
<evidence type="ECO:0000313" key="2">
    <source>
        <dbReference type="EMBL" id="JAS20097.1"/>
    </source>
</evidence>
<feature type="region of interest" description="Disordered" evidence="1">
    <location>
        <begin position="1"/>
        <end position="42"/>
    </location>
</feature>
<name>A0A1B6D340_9HEMI</name>
<dbReference type="AlphaFoldDB" id="A0A1B6D340"/>
<reference evidence="2" key="1">
    <citation type="submission" date="2015-12" db="EMBL/GenBank/DDBJ databases">
        <title>De novo transcriptome assembly of four potential Pierce s Disease insect vectors from Arizona vineyards.</title>
        <authorList>
            <person name="Tassone E.E."/>
        </authorList>
    </citation>
    <scope>NUCLEOTIDE SEQUENCE</scope>
</reference>
<feature type="non-terminal residue" evidence="2">
    <location>
        <position position="406"/>
    </location>
</feature>
<organism evidence="2">
    <name type="scientific">Clastoptera arizonana</name>
    <name type="common">Arizona spittle bug</name>
    <dbReference type="NCBI Taxonomy" id="38151"/>
    <lineage>
        <taxon>Eukaryota</taxon>
        <taxon>Metazoa</taxon>
        <taxon>Ecdysozoa</taxon>
        <taxon>Arthropoda</taxon>
        <taxon>Hexapoda</taxon>
        <taxon>Insecta</taxon>
        <taxon>Pterygota</taxon>
        <taxon>Neoptera</taxon>
        <taxon>Paraneoptera</taxon>
        <taxon>Hemiptera</taxon>
        <taxon>Auchenorrhyncha</taxon>
        <taxon>Cercopoidea</taxon>
        <taxon>Clastopteridae</taxon>
        <taxon>Clastoptera</taxon>
    </lineage>
</organism>
<protein>
    <submittedName>
        <fullName evidence="2">Uncharacterized protein</fullName>
    </submittedName>
</protein>
<gene>
    <name evidence="2" type="ORF">g.1544</name>
</gene>